<dbReference type="Proteomes" id="UP000503462">
    <property type="component" value="Chromosome 5"/>
</dbReference>
<evidence type="ECO:0000313" key="2">
    <source>
        <dbReference type="EMBL" id="QIX01510.1"/>
    </source>
</evidence>
<accession>A0A6H0Y4H4</accession>
<feature type="compositionally biased region" description="Polar residues" evidence="1">
    <location>
        <begin position="1"/>
        <end position="30"/>
    </location>
</feature>
<protein>
    <submittedName>
        <fullName evidence="2">Uncharacterized protein</fullName>
    </submittedName>
</protein>
<feature type="region of interest" description="Disordered" evidence="1">
    <location>
        <begin position="1"/>
        <end position="35"/>
    </location>
</feature>
<organism evidence="2 3">
    <name type="scientific">Peltaster fructicola</name>
    <dbReference type="NCBI Taxonomy" id="286661"/>
    <lineage>
        <taxon>Eukaryota</taxon>
        <taxon>Fungi</taxon>
        <taxon>Dikarya</taxon>
        <taxon>Ascomycota</taxon>
        <taxon>Pezizomycotina</taxon>
        <taxon>Dothideomycetes</taxon>
        <taxon>Dothideomycetes incertae sedis</taxon>
        <taxon>Peltaster</taxon>
    </lineage>
</organism>
<keyword evidence="3" id="KW-1185">Reference proteome</keyword>
<gene>
    <name evidence="2" type="ORF">AMS68_007027</name>
</gene>
<proteinExistence type="predicted"/>
<name>A0A6H0Y4H4_9PEZI</name>
<dbReference type="EMBL" id="CP051143">
    <property type="protein sequence ID" value="QIX01510.1"/>
    <property type="molecule type" value="Genomic_DNA"/>
</dbReference>
<sequence>MSTYNSYHLDIPTSQEASFTQDMQPNSGSEMDQDEELSYPTVNGSLDLPRYHKRKIIRPQREGYLGPNWSINDTRPAATSIITDGVTTVSSILRDVRAEADLMSEHKDFKGWRQNMLEEFSKGPGALTRTLLKRFHLESNMLEQCVNVLVPMLSMMDQVLLESLIRGDLVHNAMHGHLGSVLPDEQAHPITYMTAVAREDGLVLVRDMQSIALRMRAFLNCIDGRSQGSSECPVLSKHVTCQETGEINYGSVRLLRTFVLGFEHRISEAQDNGNPFMQPCCTIGYTTDPSTRRVAHERRQTNKIQGCFLDVCDSVERGRYKLHFIPVVKACSLAECSWQEWALTCVAGCFIGHGHFTYYPAGRSNPVDVAAMEQIAAHAQEAYREENVRKVLCQLGEKRYDSSGMSVDGPQSKWVAVQQRILAPEESLTSN</sequence>
<reference evidence="2 3" key="1">
    <citation type="journal article" date="2016" name="Sci. Rep.">
        <title>Peltaster fructicola genome reveals evolution from an invasive phytopathogen to an ectophytic parasite.</title>
        <authorList>
            <person name="Xu C."/>
            <person name="Chen H."/>
            <person name="Gleason M.L."/>
            <person name="Xu J.R."/>
            <person name="Liu H."/>
            <person name="Zhang R."/>
            <person name="Sun G."/>
        </authorList>
    </citation>
    <scope>NUCLEOTIDE SEQUENCE [LARGE SCALE GENOMIC DNA]</scope>
    <source>
        <strain evidence="2 3">LNHT1506</strain>
    </source>
</reference>
<evidence type="ECO:0000313" key="3">
    <source>
        <dbReference type="Proteomes" id="UP000503462"/>
    </source>
</evidence>
<evidence type="ECO:0000256" key="1">
    <source>
        <dbReference type="SAM" id="MobiDB-lite"/>
    </source>
</evidence>
<dbReference type="AlphaFoldDB" id="A0A6H0Y4H4"/>